<dbReference type="Proteomes" id="UP000318521">
    <property type="component" value="Unassembled WGS sequence"/>
</dbReference>
<evidence type="ECO:0000313" key="2">
    <source>
        <dbReference type="EMBL" id="TSB47530.1"/>
    </source>
</evidence>
<feature type="transmembrane region" description="Helical" evidence="1">
    <location>
        <begin position="216"/>
        <end position="233"/>
    </location>
</feature>
<feature type="transmembrane region" description="Helical" evidence="1">
    <location>
        <begin position="189"/>
        <end position="210"/>
    </location>
</feature>
<dbReference type="PANTHER" id="PTHR36111">
    <property type="entry name" value="INNER MEMBRANE PROTEIN-RELATED"/>
    <property type="match status" value="1"/>
</dbReference>
<dbReference type="RefSeq" id="WP_143848030.1">
    <property type="nucleotide sequence ID" value="NZ_VLXZ01000003.1"/>
</dbReference>
<dbReference type="Pfam" id="PF04474">
    <property type="entry name" value="DUF554"/>
    <property type="match status" value="1"/>
</dbReference>
<reference evidence="2 3" key="1">
    <citation type="submission" date="2019-07" db="EMBL/GenBank/DDBJ databases">
        <authorList>
            <person name="Park Y.J."/>
            <person name="Jeong S.E."/>
            <person name="Jung H.S."/>
        </authorList>
    </citation>
    <scope>NUCLEOTIDE SEQUENCE [LARGE SCALE GENOMIC DNA]</scope>
    <source>
        <strain evidence="3">P16(2019)</strain>
    </source>
</reference>
<feature type="transmembrane region" description="Helical" evidence="1">
    <location>
        <begin position="101"/>
        <end position="123"/>
    </location>
</feature>
<dbReference type="OrthoDB" id="9797976at2"/>
<gene>
    <name evidence="2" type="ORF">FN960_07300</name>
</gene>
<feature type="transmembrane region" description="Helical" evidence="1">
    <location>
        <begin position="143"/>
        <end position="168"/>
    </location>
</feature>
<proteinExistence type="predicted"/>
<keyword evidence="3" id="KW-1185">Reference proteome</keyword>
<protein>
    <submittedName>
        <fullName evidence="2">DUF554 domain-containing protein</fullName>
    </submittedName>
</protein>
<evidence type="ECO:0000256" key="1">
    <source>
        <dbReference type="SAM" id="Phobius"/>
    </source>
</evidence>
<dbReference type="InterPro" id="IPR007563">
    <property type="entry name" value="DUF554"/>
</dbReference>
<dbReference type="AlphaFoldDB" id="A0A554A1G1"/>
<accession>A0A554A1G1</accession>
<dbReference type="PANTHER" id="PTHR36111:SF2">
    <property type="entry name" value="INNER MEMBRANE PROTEIN"/>
    <property type="match status" value="1"/>
</dbReference>
<organism evidence="2 3">
    <name type="scientific">Alkalicoccobacillus porphyridii</name>
    <dbReference type="NCBI Taxonomy" id="2597270"/>
    <lineage>
        <taxon>Bacteria</taxon>
        <taxon>Bacillati</taxon>
        <taxon>Bacillota</taxon>
        <taxon>Bacilli</taxon>
        <taxon>Bacillales</taxon>
        <taxon>Bacillaceae</taxon>
        <taxon>Alkalicoccobacillus</taxon>
    </lineage>
</organism>
<evidence type="ECO:0000313" key="3">
    <source>
        <dbReference type="Proteomes" id="UP000318521"/>
    </source>
</evidence>
<keyword evidence="1" id="KW-0472">Membrane</keyword>
<feature type="transmembrane region" description="Helical" evidence="1">
    <location>
        <begin position="33"/>
        <end position="51"/>
    </location>
</feature>
<name>A0A554A1G1_9BACI</name>
<feature type="transmembrane region" description="Helical" evidence="1">
    <location>
        <begin position="6"/>
        <end position="26"/>
    </location>
</feature>
<keyword evidence="1" id="KW-1133">Transmembrane helix</keyword>
<dbReference type="EMBL" id="VLXZ01000003">
    <property type="protein sequence ID" value="TSB47530.1"/>
    <property type="molecule type" value="Genomic_DNA"/>
</dbReference>
<comment type="caution">
    <text evidence="2">The sequence shown here is derived from an EMBL/GenBank/DDBJ whole genome shotgun (WGS) entry which is preliminary data.</text>
</comment>
<sequence length="237" mass="24698">MVLTGTLVNGAAIVVAGGLGLLVQNIPEKMKTTVLQAIALAVILLGIQMGLQTQQFLLVIASLAIGGVMGEWIGIDSYLNQFGRWIESVIKPAKSGESGKVAQAFVTTTLIYVVGAMAVLGSIDSGLRGDHSLLYTKAMLDGLSAIIFASTLGVGVLLSAIPVILYQGSIALMATYIAVIVPDYFLNQFILEMSAVGGIMVVAIGLNILGLTAIRVANLLPALPVLAGLMWLINSIF</sequence>
<feature type="transmembrane region" description="Helical" evidence="1">
    <location>
        <begin position="57"/>
        <end position="80"/>
    </location>
</feature>
<keyword evidence="1" id="KW-0812">Transmembrane</keyword>